<evidence type="ECO:0000256" key="2">
    <source>
        <dbReference type="ARBA" id="ARBA00023033"/>
    </source>
</evidence>
<accession>A0ABP6WQU6</accession>
<evidence type="ECO:0000259" key="4">
    <source>
        <dbReference type="Pfam" id="PF01494"/>
    </source>
</evidence>
<evidence type="ECO:0000256" key="1">
    <source>
        <dbReference type="ARBA" id="ARBA00023002"/>
    </source>
</evidence>
<dbReference type="InterPro" id="IPR050493">
    <property type="entry name" value="FAD-dep_Monooxygenase_BioMet"/>
</dbReference>
<dbReference type="InterPro" id="IPR002938">
    <property type="entry name" value="FAD-bd"/>
</dbReference>
<feature type="region of interest" description="Disordered" evidence="3">
    <location>
        <begin position="372"/>
        <end position="393"/>
    </location>
</feature>
<proteinExistence type="predicted"/>
<sequence>MSKAVVIGGGIGGLTAGVALRRKGWDVAVLERAPKIDPVGSGLAIASNALKALDTLDLGDPIRRLARLQGQVGIRRDDGRWLVRTTGGDAEARYGDSMVVTLRATVMDVLVDALGRDQLRLSTTVSGVDAGRGVVHTADGDLEADLIVAADGIHSATRRTIFPEHPGPVYAGVTAWRALVPRGDLTIQSTESWGRGLVFGVHLLAGDIVYVYATDVSPAGAVHGDEREELARRFGGWHEPIPTLLRTADPAKIIRNDVHYLRTPLPAYHGGKVALVGDAAHAMTPNLGQGACQAIEDAVVLAHFADGDLAAYTAARLKRTSKIVQRSMSICRMTKLRNPAAVWLRDLGMSAAARFSPDVMLRSMDELLRWHPPADIGNGRGSGEGHGPTTAHT</sequence>
<keyword evidence="6" id="KW-1185">Reference proteome</keyword>
<evidence type="ECO:0000256" key="3">
    <source>
        <dbReference type="SAM" id="MobiDB-lite"/>
    </source>
</evidence>
<dbReference type="InterPro" id="IPR036188">
    <property type="entry name" value="FAD/NAD-bd_sf"/>
</dbReference>
<name>A0ABP6WQU6_9ACTN</name>
<dbReference type="EMBL" id="BAABDQ010000006">
    <property type="protein sequence ID" value="GAA3552639.1"/>
    <property type="molecule type" value="Genomic_DNA"/>
</dbReference>
<evidence type="ECO:0000313" key="6">
    <source>
        <dbReference type="Proteomes" id="UP001500630"/>
    </source>
</evidence>
<comment type="caution">
    <text evidence="5">The sequence shown here is derived from an EMBL/GenBank/DDBJ whole genome shotgun (WGS) entry which is preliminary data.</text>
</comment>
<dbReference type="Proteomes" id="UP001500630">
    <property type="component" value="Unassembled WGS sequence"/>
</dbReference>
<gene>
    <name evidence="5" type="ORF">GCM10022419_036260</name>
</gene>
<dbReference type="PANTHER" id="PTHR13789">
    <property type="entry name" value="MONOOXYGENASE"/>
    <property type="match status" value="1"/>
</dbReference>
<keyword evidence="1" id="KW-0560">Oxidoreductase</keyword>
<feature type="domain" description="FAD-binding" evidence="4">
    <location>
        <begin position="3"/>
        <end position="162"/>
    </location>
</feature>
<dbReference type="GO" id="GO:0004497">
    <property type="term" value="F:monooxygenase activity"/>
    <property type="evidence" value="ECO:0007669"/>
    <property type="project" value="UniProtKB-KW"/>
</dbReference>
<evidence type="ECO:0000313" key="5">
    <source>
        <dbReference type="EMBL" id="GAA3552639.1"/>
    </source>
</evidence>
<dbReference type="PANTHER" id="PTHR13789:SF309">
    <property type="entry name" value="PUTATIVE (AFU_ORTHOLOGUE AFUA_6G14510)-RELATED"/>
    <property type="match status" value="1"/>
</dbReference>
<keyword evidence="2 5" id="KW-0503">Monooxygenase</keyword>
<protein>
    <submittedName>
        <fullName evidence="5">FAD-dependent monooxygenase</fullName>
    </submittedName>
</protein>
<dbReference type="Pfam" id="PF01494">
    <property type="entry name" value="FAD_binding_3"/>
    <property type="match status" value="2"/>
</dbReference>
<dbReference type="SUPFAM" id="SSF51905">
    <property type="entry name" value="FAD/NAD(P)-binding domain"/>
    <property type="match status" value="1"/>
</dbReference>
<feature type="domain" description="FAD-binding" evidence="4">
    <location>
        <begin position="267"/>
        <end position="302"/>
    </location>
</feature>
<dbReference type="Gene3D" id="3.50.50.60">
    <property type="entry name" value="FAD/NAD(P)-binding domain"/>
    <property type="match status" value="1"/>
</dbReference>
<organism evidence="5 6">
    <name type="scientific">Nonomuraea rosea</name>
    <dbReference type="NCBI Taxonomy" id="638574"/>
    <lineage>
        <taxon>Bacteria</taxon>
        <taxon>Bacillati</taxon>
        <taxon>Actinomycetota</taxon>
        <taxon>Actinomycetes</taxon>
        <taxon>Streptosporangiales</taxon>
        <taxon>Streptosporangiaceae</taxon>
        <taxon>Nonomuraea</taxon>
    </lineage>
</organism>
<dbReference type="RefSeq" id="WP_345563118.1">
    <property type="nucleotide sequence ID" value="NZ_BAABDQ010000006.1"/>
</dbReference>
<dbReference type="PRINTS" id="PR00420">
    <property type="entry name" value="RNGMNOXGNASE"/>
</dbReference>
<reference evidence="6" key="1">
    <citation type="journal article" date="2019" name="Int. J. Syst. Evol. Microbiol.">
        <title>The Global Catalogue of Microorganisms (GCM) 10K type strain sequencing project: providing services to taxonomists for standard genome sequencing and annotation.</title>
        <authorList>
            <consortium name="The Broad Institute Genomics Platform"/>
            <consortium name="The Broad Institute Genome Sequencing Center for Infectious Disease"/>
            <person name="Wu L."/>
            <person name="Ma J."/>
        </authorList>
    </citation>
    <scope>NUCLEOTIDE SEQUENCE [LARGE SCALE GENOMIC DNA]</scope>
    <source>
        <strain evidence="6">JCM 17326</strain>
    </source>
</reference>